<dbReference type="SUPFAM" id="SSF49265">
    <property type="entry name" value="Fibronectin type III"/>
    <property type="match status" value="1"/>
</dbReference>
<evidence type="ECO:0000256" key="6">
    <source>
        <dbReference type="ARBA" id="ARBA00023170"/>
    </source>
</evidence>
<keyword evidence="2 8" id="KW-0812">Transmembrane</keyword>
<dbReference type="InterPro" id="IPR013783">
    <property type="entry name" value="Ig-like_fold"/>
</dbReference>
<feature type="chain" id="PRO_5046237363" evidence="9">
    <location>
        <begin position="44"/>
        <end position="343"/>
    </location>
</feature>
<dbReference type="Proteomes" id="UP001352852">
    <property type="component" value="Unassembled WGS sequence"/>
</dbReference>
<feature type="signal peptide" evidence="9">
    <location>
        <begin position="1"/>
        <end position="43"/>
    </location>
</feature>
<evidence type="ECO:0000256" key="2">
    <source>
        <dbReference type="ARBA" id="ARBA00022692"/>
    </source>
</evidence>
<reference evidence="10 11" key="1">
    <citation type="submission" date="2021-06" db="EMBL/GenBank/DDBJ databases">
        <authorList>
            <person name="Palmer J.M."/>
        </authorList>
    </citation>
    <scope>NUCLEOTIDE SEQUENCE [LARGE SCALE GENOMIC DNA]</scope>
    <source>
        <strain evidence="10 11">CL_MEX2019</strain>
        <tissue evidence="10">Muscle</tissue>
    </source>
</reference>
<evidence type="ECO:0000256" key="3">
    <source>
        <dbReference type="ARBA" id="ARBA00022729"/>
    </source>
</evidence>
<keyword evidence="7" id="KW-0325">Glycoprotein</keyword>
<evidence type="ECO:0000256" key="5">
    <source>
        <dbReference type="ARBA" id="ARBA00023136"/>
    </source>
</evidence>
<dbReference type="EMBL" id="JAHUTJ010066334">
    <property type="protein sequence ID" value="MED6290265.1"/>
    <property type="molecule type" value="Genomic_DNA"/>
</dbReference>
<evidence type="ECO:0000256" key="4">
    <source>
        <dbReference type="ARBA" id="ARBA00022989"/>
    </source>
</evidence>
<dbReference type="Gene3D" id="2.60.40.10">
    <property type="entry name" value="Immunoglobulins"/>
    <property type="match status" value="1"/>
</dbReference>
<name>A0ABU7EVZ8_9TELE</name>
<accession>A0ABU7EVZ8</accession>
<keyword evidence="5 8" id="KW-0472">Membrane</keyword>
<evidence type="ECO:0000256" key="7">
    <source>
        <dbReference type="ARBA" id="ARBA00023180"/>
    </source>
</evidence>
<dbReference type="PANTHER" id="PTHR23037">
    <property type="entry name" value="CYTOKINE RECEPTOR"/>
    <property type="match status" value="1"/>
</dbReference>
<evidence type="ECO:0000256" key="1">
    <source>
        <dbReference type="ARBA" id="ARBA00004479"/>
    </source>
</evidence>
<keyword evidence="4 8" id="KW-1133">Transmembrane helix</keyword>
<proteinExistence type="predicted"/>
<evidence type="ECO:0000313" key="11">
    <source>
        <dbReference type="Proteomes" id="UP001352852"/>
    </source>
</evidence>
<keyword evidence="6" id="KW-0675">Receptor</keyword>
<comment type="caution">
    <text evidence="10">The sequence shown here is derived from an EMBL/GenBank/DDBJ whole genome shotgun (WGS) entry which is preliminary data.</text>
</comment>
<organism evidence="10 11">
    <name type="scientific">Characodon lateralis</name>
    <dbReference type="NCBI Taxonomy" id="208331"/>
    <lineage>
        <taxon>Eukaryota</taxon>
        <taxon>Metazoa</taxon>
        <taxon>Chordata</taxon>
        <taxon>Craniata</taxon>
        <taxon>Vertebrata</taxon>
        <taxon>Euteleostomi</taxon>
        <taxon>Actinopterygii</taxon>
        <taxon>Neopterygii</taxon>
        <taxon>Teleostei</taxon>
        <taxon>Neoteleostei</taxon>
        <taxon>Acanthomorphata</taxon>
        <taxon>Ovalentaria</taxon>
        <taxon>Atherinomorphae</taxon>
        <taxon>Cyprinodontiformes</taxon>
        <taxon>Goodeidae</taxon>
        <taxon>Characodon</taxon>
    </lineage>
</organism>
<keyword evidence="11" id="KW-1185">Reference proteome</keyword>
<dbReference type="PANTHER" id="PTHR23037:SF46">
    <property type="entry name" value="INTERLEUKIN 5 RECEPTOR SUBUNIT ALPHA"/>
    <property type="match status" value="1"/>
</dbReference>
<sequence length="343" mass="39084">MCERESHSVAAWRARRRPIMKLSPGLPVLWISFLVMWISQGEGNTSDVCTFSSGDNMTEFNECKEMPENTEAVICVLYPTNMLNCSWSFHTLEKDAQLSVSVRVSENEDLVDSRNQDSAQKVGFISWMLHDGENKFVDVIFNVTLRDAWICCTASFQDELLKILPPPANITASIQHGSLYVKWDAPRENFGLHCFDYQLHTGDQEKLKSFTNMLQYVEPNSVQASTYRVRMRRRISPICFGCTQWSEWSPTVTVEQPSIRLDLLVVAGISLGIPMILLAVLLLLRHQRLVKVLFPPIPHPPAKYKHFLEKNDPLNFFHPVPTTKPEEEITEVEDAGQNLGTTN</sequence>
<keyword evidence="3 9" id="KW-0732">Signal</keyword>
<evidence type="ECO:0000256" key="9">
    <source>
        <dbReference type="SAM" id="SignalP"/>
    </source>
</evidence>
<gene>
    <name evidence="10" type="ORF">CHARACLAT_011371</name>
</gene>
<dbReference type="InterPro" id="IPR036116">
    <property type="entry name" value="FN3_sf"/>
</dbReference>
<feature type="transmembrane region" description="Helical" evidence="8">
    <location>
        <begin position="263"/>
        <end position="284"/>
    </location>
</feature>
<comment type="subcellular location">
    <subcellularLocation>
        <location evidence="1">Membrane</location>
        <topology evidence="1">Single-pass type I membrane protein</topology>
    </subcellularLocation>
</comment>
<evidence type="ECO:0000313" key="10">
    <source>
        <dbReference type="EMBL" id="MED6290265.1"/>
    </source>
</evidence>
<protein>
    <submittedName>
        <fullName evidence="10">Uncharacterized protein</fullName>
    </submittedName>
</protein>
<evidence type="ECO:0000256" key="8">
    <source>
        <dbReference type="SAM" id="Phobius"/>
    </source>
</evidence>